<evidence type="ECO:0000313" key="1">
    <source>
        <dbReference type="EMBL" id="CAD8850853.1"/>
    </source>
</evidence>
<protein>
    <submittedName>
        <fullName evidence="1">Uncharacterized protein</fullName>
    </submittedName>
</protein>
<gene>
    <name evidence="1" type="ORF">NSCI0253_LOCUS25203</name>
</gene>
<proteinExistence type="predicted"/>
<reference evidence="1" key="1">
    <citation type="submission" date="2021-01" db="EMBL/GenBank/DDBJ databases">
        <authorList>
            <person name="Corre E."/>
            <person name="Pelletier E."/>
            <person name="Niang G."/>
            <person name="Scheremetjew M."/>
            <person name="Finn R."/>
            <person name="Kale V."/>
            <person name="Holt S."/>
            <person name="Cochrane G."/>
            <person name="Meng A."/>
            <person name="Brown T."/>
            <person name="Cohen L."/>
        </authorList>
    </citation>
    <scope>NUCLEOTIDE SEQUENCE</scope>
</reference>
<sequence length="107" mass="12055">MAVGLRTFFYSHHTRKEPGKTCGLCYQQAEPGFQTSSSFLVSRKRRLERPFFGFGGQSIAEQAPCYEDLQRLWRVLAVSRDMTLKRRPLCGLERSPVVPSADSAAQG</sequence>
<organism evidence="1">
    <name type="scientific">Noctiluca scintillans</name>
    <name type="common">Sea sparkle</name>
    <name type="synonym">Red tide dinoflagellate</name>
    <dbReference type="NCBI Taxonomy" id="2966"/>
    <lineage>
        <taxon>Eukaryota</taxon>
        <taxon>Sar</taxon>
        <taxon>Alveolata</taxon>
        <taxon>Dinophyceae</taxon>
        <taxon>Noctilucales</taxon>
        <taxon>Noctilucaceae</taxon>
        <taxon>Noctiluca</taxon>
    </lineage>
</organism>
<dbReference type="EMBL" id="HBFQ01035714">
    <property type="protein sequence ID" value="CAD8850853.1"/>
    <property type="molecule type" value="Transcribed_RNA"/>
</dbReference>
<name>A0A7S1F9D5_NOCSC</name>
<accession>A0A7S1F9D5</accession>
<dbReference type="AlphaFoldDB" id="A0A7S1F9D5"/>